<feature type="compositionally biased region" description="Polar residues" evidence="23">
    <location>
        <begin position="447"/>
        <end position="461"/>
    </location>
</feature>
<keyword evidence="6 22" id="KW-0808">Transferase</keyword>
<feature type="transmembrane region" description="Helical" evidence="22">
    <location>
        <begin position="57"/>
        <end position="79"/>
    </location>
</feature>
<keyword evidence="10 22" id="KW-0443">Lipid metabolism</keyword>
<comment type="catalytic activity">
    <reaction evidence="16">
        <text>1-(1Z-octadecenyl)-2-(9Z-octadecenoyl)-sn-glycero-3-phosphoethanolamine + L-serine = 1-(1Z-octadecenyl)-2-(9Z-octadecenoyl)-sn-glycero-3-phospho-L-serine + ethanolamine</text>
        <dbReference type="Rhea" id="RHEA:41600"/>
        <dbReference type="ChEBI" id="CHEBI:33384"/>
        <dbReference type="ChEBI" id="CHEBI:57603"/>
        <dbReference type="ChEBI" id="CHEBI:78340"/>
        <dbReference type="ChEBI" id="CHEBI:78341"/>
    </reaction>
    <physiologicalReaction direction="left-to-right" evidence="16">
        <dbReference type="Rhea" id="RHEA:41601"/>
    </physiologicalReaction>
</comment>
<evidence type="ECO:0000256" key="17">
    <source>
        <dbReference type="ARBA" id="ARBA00035955"/>
    </source>
</evidence>
<feature type="transmembrane region" description="Helical" evidence="22">
    <location>
        <begin position="91"/>
        <end position="110"/>
    </location>
</feature>
<dbReference type="AlphaFoldDB" id="A0A9W9Z4G4"/>
<keyword evidence="9 22" id="KW-1133">Transmembrane helix</keyword>
<feature type="transmembrane region" description="Helical" evidence="22">
    <location>
        <begin position="343"/>
        <end position="360"/>
    </location>
</feature>
<keyword evidence="5 22" id="KW-0444">Lipid biosynthesis</keyword>
<dbReference type="GO" id="GO:0005789">
    <property type="term" value="C:endoplasmic reticulum membrane"/>
    <property type="evidence" value="ECO:0007669"/>
    <property type="project" value="UniProtKB-SubCell"/>
</dbReference>
<comment type="catalytic activity">
    <reaction evidence="22">
        <text>a 1,2-diacyl-sn-glycero-3-phosphoethanolamine + L-serine = a 1,2-diacyl-sn-glycero-3-phospho-L-serine + ethanolamine</text>
        <dbReference type="Rhea" id="RHEA:27606"/>
        <dbReference type="ChEBI" id="CHEBI:33384"/>
        <dbReference type="ChEBI" id="CHEBI:57262"/>
        <dbReference type="ChEBI" id="CHEBI:57603"/>
        <dbReference type="ChEBI" id="CHEBI:64612"/>
        <dbReference type="EC" id="2.7.8.29"/>
    </reaction>
</comment>
<evidence type="ECO:0000256" key="8">
    <source>
        <dbReference type="ARBA" id="ARBA00022824"/>
    </source>
</evidence>
<evidence type="ECO:0000256" key="20">
    <source>
        <dbReference type="ARBA" id="ARBA00036644"/>
    </source>
</evidence>
<protein>
    <recommendedName>
        <fullName evidence="22">Phosphatidylserine synthase</fullName>
        <ecNumber evidence="22">2.7.8.29</ecNumber>
    </recommendedName>
    <alternativeName>
        <fullName evidence="22">Serine-exchange enzyme</fullName>
    </alternativeName>
</protein>
<gene>
    <name evidence="24" type="primary">PTDSS2</name>
    <name evidence="24" type="ORF">OS493_011172</name>
</gene>
<comment type="pathway">
    <text evidence="2 22">Phospholipid metabolism; phosphatidylserine biosynthesis.</text>
</comment>
<evidence type="ECO:0000256" key="9">
    <source>
        <dbReference type="ARBA" id="ARBA00022989"/>
    </source>
</evidence>
<evidence type="ECO:0000256" key="15">
    <source>
        <dbReference type="ARBA" id="ARBA00035833"/>
    </source>
</evidence>
<organism evidence="24 25">
    <name type="scientific">Desmophyllum pertusum</name>
    <dbReference type="NCBI Taxonomy" id="174260"/>
    <lineage>
        <taxon>Eukaryota</taxon>
        <taxon>Metazoa</taxon>
        <taxon>Cnidaria</taxon>
        <taxon>Anthozoa</taxon>
        <taxon>Hexacorallia</taxon>
        <taxon>Scleractinia</taxon>
        <taxon>Caryophylliina</taxon>
        <taxon>Caryophylliidae</taxon>
        <taxon>Desmophyllum</taxon>
    </lineage>
</organism>
<comment type="subcellular location">
    <subcellularLocation>
        <location evidence="1 22">Endoplasmic reticulum membrane</location>
        <topology evidence="1 22">Multi-pass membrane protein</topology>
    </subcellularLocation>
</comment>
<keyword evidence="13 22" id="KW-1208">Phospholipid metabolism</keyword>
<comment type="catalytic activity">
    <reaction evidence="15">
        <text>1-hexadecanoyl-2-(4Z,7Z,10Z,13Z,16Z,19Z-docosahexaenoyl)-sn-glycero-3-phosphoethanolamine + L-serine = 1-hexadecanoyl-2-(4Z,7Z,10Z,13Z,16Z,19Z-docosahexaenoyl)-sn-glycero-3-phosphoserine + ethanolamine</text>
        <dbReference type="Rhea" id="RHEA:41488"/>
        <dbReference type="ChEBI" id="CHEBI:33384"/>
        <dbReference type="ChEBI" id="CHEBI:57603"/>
        <dbReference type="ChEBI" id="CHEBI:78261"/>
        <dbReference type="ChEBI" id="CHEBI:78262"/>
    </reaction>
    <physiologicalReaction direction="left-to-right" evidence="15">
        <dbReference type="Rhea" id="RHEA:41489"/>
    </physiologicalReaction>
</comment>
<comment type="pathway">
    <text evidence="3">Lipid metabolism.</text>
</comment>
<evidence type="ECO:0000256" key="23">
    <source>
        <dbReference type="SAM" id="MobiDB-lite"/>
    </source>
</evidence>
<evidence type="ECO:0000256" key="3">
    <source>
        <dbReference type="ARBA" id="ARBA00005189"/>
    </source>
</evidence>
<keyword evidence="8 22" id="KW-0256">Endoplasmic reticulum</keyword>
<comment type="catalytic activity">
    <reaction evidence="14">
        <text>1-hexadecanoyl-2-(9Z-octadecenoyl)-sn-glycero-3-phosphoethanolamine + L-serine = 1-hexadecanoyl-2-(9Z-octadecenoyl)-sn-glycero-3-phospho-L-serine + ethanolamine</text>
        <dbReference type="Rhea" id="RHEA:41484"/>
        <dbReference type="ChEBI" id="CHEBI:33384"/>
        <dbReference type="ChEBI" id="CHEBI:57603"/>
        <dbReference type="ChEBI" id="CHEBI:73007"/>
        <dbReference type="ChEBI" id="CHEBI:75029"/>
    </reaction>
    <physiologicalReaction direction="left-to-right" evidence="14">
        <dbReference type="Rhea" id="RHEA:41485"/>
    </physiologicalReaction>
</comment>
<name>A0A9W9Z4G4_9CNID</name>
<accession>A0A9W9Z4G4</accession>
<evidence type="ECO:0000256" key="5">
    <source>
        <dbReference type="ARBA" id="ARBA00022516"/>
    </source>
</evidence>
<evidence type="ECO:0000313" key="24">
    <source>
        <dbReference type="EMBL" id="KAJ7373568.1"/>
    </source>
</evidence>
<evidence type="ECO:0000256" key="21">
    <source>
        <dbReference type="ARBA" id="ARBA00036733"/>
    </source>
</evidence>
<comment type="catalytic activity">
    <reaction evidence="17">
        <text>1-octadecanoyl-2-(5Z,8Z,11Z,14Z)-eicosatetraenoyl-sn-glycero-3-phosphoethanolamine + L-serine = 1-octadecanoyl-2-(5Z,8Z,11Z,14Z)-eicosatetraenoyl-sn-glycero-3-phosphoserine + ethanolamine</text>
        <dbReference type="Rhea" id="RHEA:41500"/>
        <dbReference type="ChEBI" id="CHEBI:33384"/>
        <dbReference type="ChEBI" id="CHEBI:57603"/>
        <dbReference type="ChEBI" id="CHEBI:78268"/>
        <dbReference type="ChEBI" id="CHEBI:78269"/>
    </reaction>
    <physiologicalReaction direction="left-to-right" evidence="17">
        <dbReference type="Rhea" id="RHEA:41501"/>
    </physiologicalReaction>
</comment>
<dbReference type="OrthoDB" id="10265393at2759"/>
<evidence type="ECO:0000256" key="14">
    <source>
        <dbReference type="ARBA" id="ARBA00035767"/>
    </source>
</evidence>
<evidence type="ECO:0000256" key="18">
    <source>
        <dbReference type="ARBA" id="ARBA00036428"/>
    </source>
</evidence>
<reference evidence="24" key="1">
    <citation type="submission" date="2023-01" db="EMBL/GenBank/DDBJ databases">
        <title>Genome assembly of the deep-sea coral Lophelia pertusa.</title>
        <authorList>
            <person name="Herrera S."/>
            <person name="Cordes E."/>
        </authorList>
    </citation>
    <scope>NUCLEOTIDE SEQUENCE</scope>
    <source>
        <strain evidence="24">USNM1676648</strain>
        <tissue evidence="24">Polyp</tissue>
    </source>
</reference>
<dbReference type="EC" id="2.7.8.29" evidence="22"/>
<dbReference type="GO" id="GO:0006659">
    <property type="term" value="P:phosphatidylserine biosynthetic process"/>
    <property type="evidence" value="ECO:0007669"/>
    <property type="project" value="UniProtKB-UniRule"/>
</dbReference>
<evidence type="ECO:0000256" key="16">
    <source>
        <dbReference type="ARBA" id="ARBA00035875"/>
    </source>
</evidence>
<evidence type="ECO:0000256" key="1">
    <source>
        <dbReference type="ARBA" id="ARBA00004477"/>
    </source>
</evidence>
<dbReference type="InterPro" id="IPR004277">
    <property type="entry name" value="PSS"/>
</dbReference>
<dbReference type="Proteomes" id="UP001163046">
    <property type="component" value="Unassembled WGS sequence"/>
</dbReference>
<comment type="caution">
    <text evidence="24">The sequence shown here is derived from an EMBL/GenBank/DDBJ whole genome shotgun (WGS) entry which is preliminary data.</text>
</comment>
<comment type="catalytic activity">
    <reaction evidence="18">
        <text>1-octadecanoyl-2-(4Z,7Z,10Z,13Z,16Z,19Z-docosahexaenoyl)-sn-glycero-3-phosphoethanolamine + L-serine = 1-octadecanoyl-2-(4Z,7Z,10Z,13Z,16Z,19Z-docosahexaenoyl)-sn-glycero-3-phosphoserine + ethanolamine</text>
        <dbReference type="Rhea" id="RHEA:41492"/>
        <dbReference type="ChEBI" id="CHEBI:33384"/>
        <dbReference type="ChEBI" id="CHEBI:57603"/>
        <dbReference type="ChEBI" id="CHEBI:78265"/>
        <dbReference type="ChEBI" id="CHEBI:78266"/>
    </reaction>
    <physiologicalReaction direction="left-to-right" evidence="18">
        <dbReference type="Rhea" id="RHEA:41493"/>
    </physiologicalReaction>
</comment>
<feature type="transmembrane region" description="Helical" evidence="22">
    <location>
        <begin position="312"/>
        <end position="331"/>
    </location>
</feature>
<keyword evidence="11 22" id="KW-0472">Membrane</keyword>
<dbReference type="Pfam" id="PF03034">
    <property type="entry name" value="PSS"/>
    <property type="match status" value="1"/>
</dbReference>
<dbReference type="PANTHER" id="PTHR15362">
    <property type="entry name" value="PHOSPHATIDYLINOSITOL SYNTHASE"/>
    <property type="match status" value="1"/>
</dbReference>
<comment type="catalytic activity">
    <reaction evidence="21">
        <text>1-(1Z-octadecenyl)-2-(5Z,8Z,11Z,14Z- eicosatetraenoyl)-sn-glycero-3-phosphoethanolamine + L-serine = 1-(1Z-octadecenyl)-2-(5Z,8Z,11Z,14Z-eicosatetraenoyl)-sn-glycero-3-phospho-L-serine + ethanolamine</text>
        <dbReference type="Rhea" id="RHEA:41604"/>
        <dbReference type="ChEBI" id="CHEBI:33384"/>
        <dbReference type="ChEBI" id="CHEBI:57603"/>
        <dbReference type="ChEBI" id="CHEBI:78342"/>
        <dbReference type="ChEBI" id="CHEBI:78343"/>
    </reaction>
    <physiologicalReaction direction="left-to-right" evidence="21">
        <dbReference type="Rhea" id="RHEA:41605"/>
    </physiologicalReaction>
</comment>
<evidence type="ECO:0000256" key="22">
    <source>
        <dbReference type="RuleBase" id="RU368094"/>
    </source>
</evidence>
<dbReference type="EMBL" id="MU826830">
    <property type="protein sequence ID" value="KAJ7373568.1"/>
    <property type="molecule type" value="Genomic_DNA"/>
</dbReference>
<evidence type="ECO:0000313" key="25">
    <source>
        <dbReference type="Proteomes" id="UP001163046"/>
    </source>
</evidence>
<feature type="transmembrane region" description="Helical" evidence="22">
    <location>
        <begin position="122"/>
        <end position="142"/>
    </location>
</feature>
<dbReference type="GO" id="GO:0106245">
    <property type="term" value="F:L-serine-phosphatidylethanolamine phosphatidyltransferase activity"/>
    <property type="evidence" value="ECO:0007669"/>
    <property type="project" value="UniProtKB-UniRule"/>
</dbReference>
<feature type="transmembrane region" description="Helical" evidence="22">
    <location>
        <begin position="380"/>
        <end position="398"/>
    </location>
</feature>
<sequence length="469" mass="53827">MGKPKEGTSHHNGQTHDKDIVKANGHAVEEDDRPFSISCEWDIKQTQQFTDDGTNTYFWRAHTVTILLILLCIVVYVGAFEKPNEDGEYNAKRGLIACIAVFLLFGVTQISDGPFKRPHPAFWRIILCLSVVYELALIFLLFQTADDARQMLKYIDKDLGKPLPEQSYGEDCRLYTPGHPKGSFHTFLEKCDVFLPAHFFGWWAKALIIRDYWLLTVISVFFEILEYSLEHQLPNFSECWWDHWIMDVLVCNGLGVYLGMKTCEYLGNKPYHWRGLWNIPTYSGKFQRVAAQFTPYSWTSYDWKATTSLKRWLAVCGIAAVFLTAELNLFYLKFILWIPPPHLIMQVRMALFLGIGAVSLNETFRYMDDPTCKRFGQQAWVVAAIVSTEVLICIKFGWETLSIPLPMHVTAFWTLSFGIWAAWTVWTFWPSIIGGFGVHHGSESKNGGISNAEHSNGVITNTEHRPKHE</sequence>
<feature type="transmembrane region" description="Helical" evidence="22">
    <location>
        <begin position="410"/>
        <end position="429"/>
    </location>
</feature>
<keyword evidence="12 22" id="KW-0594">Phospholipid biosynthesis</keyword>
<evidence type="ECO:0000256" key="19">
    <source>
        <dbReference type="ARBA" id="ARBA00036623"/>
    </source>
</evidence>
<comment type="catalytic activity">
    <reaction evidence="19">
        <text>1-(1Z-octadecenyl)-2-(4Z,7Z,10Z,13Z,16Z,19Z-docosahexaenoyl)-sn-glycero-3-phosphoethanolamine + L-serine = 1-(1Z-octadecenyl)-2-(4Z,7Z,10Z,13Z,16Z,19Z-docosahexaenoyl)-sn-glycero-3-phospho-L-serine + ethanolamine</text>
        <dbReference type="Rhea" id="RHEA:41496"/>
        <dbReference type="ChEBI" id="CHEBI:33384"/>
        <dbReference type="ChEBI" id="CHEBI:57603"/>
        <dbReference type="ChEBI" id="CHEBI:78263"/>
        <dbReference type="ChEBI" id="CHEBI:78264"/>
    </reaction>
    <physiologicalReaction direction="left-to-right" evidence="19">
        <dbReference type="Rhea" id="RHEA:41497"/>
    </physiologicalReaction>
</comment>
<comment type="catalytic activity">
    <reaction evidence="20">
        <text>1-octadecanoyl-2-(9Z-octadecenoyl)-sn-glycero-3-phosphoethanolamine + L-serine = 1-octadecanoyl-2-(9Z-octadecenoyl)-sn-glycero-3-phospho-L-serine + ethanolamine</text>
        <dbReference type="Rhea" id="RHEA:40795"/>
        <dbReference type="ChEBI" id="CHEBI:33384"/>
        <dbReference type="ChEBI" id="CHEBI:57603"/>
        <dbReference type="ChEBI" id="CHEBI:75038"/>
        <dbReference type="ChEBI" id="CHEBI:78260"/>
    </reaction>
    <physiologicalReaction direction="left-to-right" evidence="20">
        <dbReference type="Rhea" id="RHEA:40796"/>
    </physiologicalReaction>
</comment>
<proteinExistence type="inferred from homology"/>
<keyword evidence="25" id="KW-1185">Reference proteome</keyword>
<feature type="region of interest" description="Disordered" evidence="23">
    <location>
        <begin position="447"/>
        <end position="469"/>
    </location>
</feature>
<evidence type="ECO:0000256" key="7">
    <source>
        <dbReference type="ARBA" id="ARBA00022692"/>
    </source>
</evidence>
<keyword evidence="7 22" id="KW-0812">Transmembrane</keyword>
<comment type="similarity">
    <text evidence="4 22">Belongs to the phosphatidyl serine synthase family.</text>
</comment>
<evidence type="ECO:0000256" key="6">
    <source>
        <dbReference type="ARBA" id="ARBA00022679"/>
    </source>
</evidence>
<dbReference type="PANTHER" id="PTHR15362:SF7">
    <property type="entry name" value="PHOSPHATIDYLSERINE SYNTHASE 2"/>
    <property type="match status" value="1"/>
</dbReference>
<evidence type="ECO:0000256" key="12">
    <source>
        <dbReference type="ARBA" id="ARBA00023209"/>
    </source>
</evidence>
<evidence type="ECO:0000256" key="10">
    <source>
        <dbReference type="ARBA" id="ARBA00023098"/>
    </source>
</evidence>
<evidence type="ECO:0000256" key="2">
    <source>
        <dbReference type="ARBA" id="ARBA00004916"/>
    </source>
</evidence>
<comment type="function">
    <text evidence="22">Catalyzes a base-exchange reaction in which the polar head group of phosphatidylethanolamine (PE) is replaced by L-serine.</text>
</comment>
<evidence type="ECO:0000256" key="13">
    <source>
        <dbReference type="ARBA" id="ARBA00023264"/>
    </source>
</evidence>
<evidence type="ECO:0000256" key="4">
    <source>
        <dbReference type="ARBA" id="ARBA00008671"/>
    </source>
</evidence>
<evidence type="ECO:0000256" key="11">
    <source>
        <dbReference type="ARBA" id="ARBA00023136"/>
    </source>
</evidence>